<name>A0ACC2KU36_PERAE</name>
<sequence length="306" mass="34749">MAGTLRLPTIDLSSPDQTSNAKSIRQACLDHGFFYVVNHGVDDKLLKGVFEKSGKFFSLPLQEKTKLTRSKDHRGYTALYSETLDSSIQSKGDLHESFYIGPTDDNLNQWPAEDALPCWRPTMELYHKKLVTLGRNLISLIALALNLDEDFFEKVGAMHAPMAFMRLLHYPVETSDIMNYGASAHSDYGMITILATDGVRGLQICKEKDKQPRVWEDVLHVNGAFIVNIGDMMERWTNCLFRSTLHRVMTTGQERYSVAFFVDPNPDCIVECLESCCSDTCPPKFPPIRSQDYLEERFRITYALKG</sequence>
<evidence type="ECO:0000313" key="2">
    <source>
        <dbReference type="Proteomes" id="UP001234297"/>
    </source>
</evidence>
<dbReference type="Proteomes" id="UP001234297">
    <property type="component" value="Chromosome 11"/>
</dbReference>
<reference evidence="1 2" key="1">
    <citation type="journal article" date="2022" name="Hortic Res">
        <title>A haplotype resolved chromosomal level avocado genome allows analysis of novel avocado genes.</title>
        <authorList>
            <person name="Nath O."/>
            <person name="Fletcher S.J."/>
            <person name="Hayward A."/>
            <person name="Shaw L.M."/>
            <person name="Masouleh A.K."/>
            <person name="Furtado A."/>
            <person name="Henry R.J."/>
            <person name="Mitter N."/>
        </authorList>
    </citation>
    <scope>NUCLEOTIDE SEQUENCE [LARGE SCALE GENOMIC DNA]</scope>
    <source>
        <strain evidence="2">cv. Hass</strain>
    </source>
</reference>
<comment type="caution">
    <text evidence="1">The sequence shown here is derived from an EMBL/GenBank/DDBJ whole genome shotgun (WGS) entry which is preliminary data.</text>
</comment>
<accession>A0ACC2KU36</accession>
<protein>
    <submittedName>
        <fullName evidence="1">Uncharacterized protein</fullName>
    </submittedName>
</protein>
<dbReference type="EMBL" id="CM056819">
    <property type="protein sequence ID" value="KAJ8624776.1"/>
    <property type="molecule type" value="Genomic_DNA"/>
</dbReference>
<keyword evidence="2" id="KW-1185">Reference proteome</keyword>
<proteinExistence type="predicted"/>
<gene>
    <name evidence="1" type="ORF">MRB53_033306</name>
</gene>
<organism evidence="1 2">
    <name type="scientific">Persea americana</name>
    <name type="common">Avocado</name>
    <dbReference type="NCBI Taxonomy" id="3435"/>
    <lineage>
        <taxon>Eukaryota</taxon>
        <taxon>Viridiplantae</taxon>
        <taxon>Streptophyta</taxon>
        <taxon>Embryophyta</taxon>
        <taxon>Tracheophyta</taxon>
        <taxon>Spermatophyta</taxon>
        <taxon>Magnoliopsida</taxon>
        <taxon>Magnoliidae</taxon>
        <taxon>Laurales</taxon>
        <taxon>Lauraceae</taxon>
        <taxon>Persea</taxon>
    </lineage>
</organism>
<evidence type="ECO:0000313" key="1">
    <source>
        <dbReference type="EMBL" id="KAJ8624776.1"/>
    </source>
</evidence>